<evidence type="ECO:0000313" key="2">
    <source>
        <dbReference type="Proteomes" id="UP001221924"/>
    </source>
</evidence>
<name>A0AAX5KAS6_9BACE</name>
<accession>A0AAX5KAS6</accession>
<protein>
    <submittedName>
        <fullName evidence="1">RagB/SusD family nutrient uptake outer membrane protein</fullName>
    </submittedName>
</protein>
<sequence>MPEGIRKDAWILTKVTMTGQERNPETGRYPLLNWDDPATNQKHPYCKKNIESSDWVFIYDDGYYETKGISSASGKTRMIFRYADILLL</sequence>
<dbReference type="EMBL" id="JARFID010001228">
    <property type="protein sequence ID" value="MDE8698445.1"/>
    <property type="molecule type" value="Genomic_DNA"/>
</dbReference>
<comment type="caution">
    <text evidence="1">The sequence shown here is derived from an EMBL/GenBank/DDBJ whole genome shotgun (WGS) entry which is preliminary data.</text>
</comment>
<dbReference type="AlphaFoldDB" id="A0AAX5KAS6"/>
<reference evidence="1" key="1">
    <citation type="submission" date="2023-03" db="EMBL/GenBank/DDBJ databases">
        <title>DFI Biobank Strains.</title>
        <authorList>
            <person name="Mostad J."/>
            <person name="Paddock L."/>
            <person name="Medina S."/>
            <person name="Waligurski E."/>
            <person name="Barat B."/>
            <person name="Smith R."/>
            <person name="Burgo V."/>
            <person name="Metcalfe C."/>
            <person name="Woodson C."/>
            <person name="Sundararajan A."/>
            <person name="Ramaswamy R."/>
            <person name="Lin H."/>
            <person name="Pamer E.G."/>
        </authorList>
    </citation>
    <scope>NUCLEOTIDE SEQUENCE</scope>
    <source>
        <strain evidence="1">DFI.9.5</strain>
    </source>
</reference>
<feature type="non-terminal residue" evidence="1">
    <location>
        <position position="88"/>
    </location>
</feature>
<gene>
    <name evidence="1" type="ORF">PZH42_31640</name>
</gene>
<evidence type="ECO:0000313" key="1">
    <source>
        <dbReference type="EMBL" id="MDE8698445.1"/>
    </source>
</evidence>
<proteinExistence type="predicted"/>
<dbReference type="Proteomes" id="UP001221924">
    <property type="component" value="Unassembled WGS sequence"/>
</dbReference>
<organism evidence="1 2">
    <name type="scientific">Bacteroides cellulosilyticus</name>
    <dbReference type="NCBI Taxonomy" id="246787"/>
    <lineage>
        <taxon>Bacteria</taxon>
        <taxon>Pseudomonadati</taxon>
        <taxon>Bacteroidota</taxon>
        <taxon>Bacteroidia</taxon>
        <taxon>Bacteroidales</taxon>
        <taxon>Bacteroidaceae</taxon>
        <taxon>Bacteroides</taxon>
    </lineage>
</organism>